<reference evidence="2 3" key="1">
    <citation type="submission" date="2018-11" db="EMBL/GenBank/DDBJ databases">
        <title>Genome assembly of Steccherinum ochraceum LE-BIN_3174, the white-rot fungus of the Steccherinaceae family (The Residual Polyporoid clade, Polyporales, Basidiomycota).</title>
        <authorList>
            <person name="Fedorova T.V."/>
            <person name="Glazunova O.A."/>
            <person name="Landesman E.O."/>
            <person name="Moiseenko K.V."/>
            <person name="Psurtseva N.V."/>
            <person name="Savinova O.S."/>
            <person name="Shakhova N.V."/>
            <person name="Tyazhelova T.V."/>
            <person name="Vasina D.V."/>
        </authorList>
    </citation>
    <scope>NUCLEOTIDE SEQUENCE [LARGE SCALE GENOMIC DNA]</scope>
    <source>
        <strain evidence="2 3">LE-BIN_3174</strain>
    </source>
</reference>
<feature type="transmembrane region" description="Helical" evidence="1">
    <location>
        <begin position="20"/>
        <end position="42"/>
    </location>
</feature>
<feature type="transmembrane region" description="Helical" evidence="1">
    <location>
        <begin position="243"/>
        <end position="264"/>
    </location>
</feature>
<keyword evidence="3" id="KW-1185">Reference proteome</keyword>
<feature type="transmembrane region" description="Helical" evidence="1">
    <location>
        <begin position="212"/>
        <end position="231"/>
    </location>
</feature>
<sequence>MSSNFTFPSPIGGVPFSSDYAPSVLFAILYALLVPAIIWRLVSPRSRNFVLIGTIAFAVERVVIFGLRSEESRNASARTNNNLTIYMQTTLSIGYISIAADLLLLLRSLLVSATLQGAGQSKAKYSAVDPESHEFLNAPYEPGTVPAFASATSAVIEERARERWWYRRVAGSLMIAFWIPFLLGTVAGIVYVKAETDVHKAQLEQQLRYATSATSFVLVTLIQGFALYAAVAVRGVERRPVWLLFGLATLLNIISVYRIVVMRLQTDSLTSMAPGSLNSAGSKAAFYVLHIVSEWLAAATLLSINIREWFETGLWGDQFRPLEKDLLKSESMARDSQ</sequence>
<dbReference type="OrthoDB" id="2562239at2759"/>
<keyword evidence="1" id="KW-1133">Transmembrane helix</keyword>
<feature type="transmembrane region" description="Helical" evidence="1">
    <location>
        <begin position="169"/>
        <end position="192"/>
    </location>
</feature>
<dbReference type="Proteomes" id="UP000292702">
    <property type="component" value="Unassembled WGS sequence"/>
</dbReference>
<dbReference type="AlphaFoldDB" id="A0A4R0R8X5"/>
<dbReference type="EMBL" id="RWJN01000653">
    <property type="protein sequence ID" value="TCD60128.1"/>
    <property type="molecule type" value="Genomic_DNA"/>
</dbReference>
<feature type="transmembrane region" description="Helical" evidence="1">
    <location>
        <begin position="49"/>
        <end position="65"/>
    </location>
</feature>
<organism evidence="2 3">
    <name type="scientific">Steccherinum ochraceum</name>
    <dbReference type="NCBI Taxonomy" id="92696"/>
    <lineage>
        <taxon>Eukaryota</taxon>
        <taxon>Fungi</taxon>
        <taxon>Dikarya</taxon>
        <taxon>Basidiomycota</taxon>
        <taxon>Agaricomycotina</taxon>
        <taxon>Agaricomycetes</taxon>
        <taxon>Polyporales</taxon>
        <taxon>Steccherinaceae</taxon>
        <taxon>Steccherinum</taxon>
    </lineage>
</organism>
<comment type="caution">
    <text evidence="2">The sequence shown here is derived from an EMBL/GenBank/DDBJ whole genome shotgun (WGS) entry which is preliminary data.</text>
</comment>
<keyword evidence="1" id="KW-0812">Transmembrane</keyword>
<feature type="transmembrane region" description="Helical" evidence="1">
    <location>
        <begin position="284"/>
        <end position="304"/>
    </location>
</feature>
<proteinExistence type="predicted"/>
<gene>
    <name evidence="2" type="ORF">EIP91_010690</name>
</gene>
<accession>A0A4R0R8X5</accession>
<feature type="transmembrane region" description="Helical" evidence="1">
    <location>
        <begin position="85"/>
        <end position="106"/>
    </location>
</feature>
<name>A0A4R0R8X5_9APHY</name>
<protein>
    <submittedName>
        <fullName evidence="2">Uncharacterized protein</fullName>
    </submittedName>
</protein>
<evidence type="ECO:0000313" key="2">
    <source>
        <dbReference type="EMBL" id="TCD60128.1"/>
    </source>
</evidence>
<keyword evidence="1" id="KW-0472">Membrane</keyword>
<evidence type="ECO:0000256" key="1">
    <source>
        <dbReference type="SAM" id="Phobius"/>
    </source>
</evidence>
<evidence type="ECO:0000313" key="3">
    <source>
        <dbReference type="Proteomes" id="UP000292702"/>
    </source>
</evidence>